<evidence type="ECO:0000256" key="7">
    <source>
        <dbReference type="SAM" id="MobiDB-lite"/>
    </source>
</evidence>
<dbReference type="Proteomes" id="UP000011648">
    <property type="component" value="Unassembled WGS sequence"/>
</dbReference>
<evidence type="ECO:0000256" key="6">
    <source>
        <dbReference type="ARBA" id="ARBA00023014"/>
    </source>
</evidence>
<dbReference type="PROSITE" id="PS51379">
    <property type="entry name" value="4FE4S_FER_2"/>
    <property type="match status" value="2"/>
</dbReference>
<feature type="transmembrane region" description="Helical" evidence="8">
    <location>
        <begin position="20"/>
        <end position="41"/>
    </location>
</feature>
<sequence length="750" mass="84203">MNTIAQAAEGRETYLGISDVGYVLFYLLVAIAVTVFAYGVYQRVRRYTQGDDDPFDRVSDLSNRVVSSAKIVLSNEKQFNRDLYGGLMHSFILWGFLTLFIATSIIVVEQYGTEIFLGIVFWEGDFYLAYQFIVDAMGLLFVVGIGMALYRRYWVRNHRLWGRHTSNEDDIFIWTLFGLGLGGFLLEGARIYVTGMPDHEIVSFVGYGIAMVLQAIDLPTSGAALEPATYAAGDYFGANAETLHWAFWWGHSLLALFFIAWIPYAKPFHMLSSFANVITRDEKAGKRLPNVPSDLDATNAESIDDFTWKEILDQDACTKCGRCSSVCPAKASDRPLDPRNVILDLKKYREELDAGGEEKPIIADGGAASAARGTSSDGPSDGSTSVINTETMESCMACMACMDACPVEIEHLQSFTRLNRQMTDQGDVSSSMQDVFQNVMQDGNTFGDSPRDRADWADDLEFDVADAREEEVDYLWYVGDYPSYDERNKQVARSLATILQEADVSFGILFEDEKYDGNDIRRVGEEFLYVELAGHHVETWEDCEFDKIVCTDPHSYNTFKNEYPEVDFEEFADDPMMPFDYTDEWNADGEIDVLHWTQAVEELVTEGRLDLDGTELDYTVTYHDPCHLGRYNDEYEAPRELIRATGCELDEMPRNRANSFCCGGGGGGLWMDFEEEPKPSEERIREALEDTDAGAGVEKFVVACPMCMTMYEDGRKTGGYEDDIEVVDVAELVVEAIGAEDEANLEIAAD</sequence>
<feature type="domain" description="4Fe-4S ferredoxin-type" evidence="9">
    <location>
        <begin position="308"/>
        <end position="337"/>
    </location>
</feature>
<dbReference type="Pfam" id="PF02754">
    <property type="entry name" value="CCG"/>
    <property type="match status" value="1"/>
</dbReference>
<feature type="region of interest" description="Disordered" evidence="7">
    <location>
        <begin position="359"/>
        <end position="386"/>
    </location>
</feature>
<comment type="similarity">
    <text evidence="1">Belongs to the HdrC family.</text>
</comment>
<evidence type="ECO:0000256" key="5">
    <source>
        <dbReference type="ARBA" id="ARBA00023004"/>
    </source>
</evidence>
<reference evidence="10 11" key="1">
    <citation type="journal article" date="2014" name="PLoS Genet.">
        <title>Phylogenetically driven sequencing of extremely halophilic archaea reveals strategies for static and dynamic osmo-response.</title>
        <authorList>
            <person name="Becker E.A."/>
            <person name="Seitzer P.M."/>
            <person name="Tritt A."/>
            <person name="Larsen D."/>
            <person name="Krusor M."/>
            <person name="Yao A.I."/>
            <person name="Wu D."/>
            <person name="Madern D."/>
            <person name="Eisen J.A."/>
            <person name="Darling A.E."/>
            <person name="Facciotti M.T."/>
        </authorList>
    </citation>
    <scope>NUCLEOTIDE SEQUENCE [LARGE SCALE GENOMIC DNA]</scope>
    <source>
        <strain evidence="10 11">DSM 12281</strain>
    </source>
</reference>
<evidence type="ECO:0000256" key="4">
    <source>
        <dbReference type="ARBA" id="ARBA00023002"/>
    </source>
</evidence>
<dbReference type="Gene3D" id="1.20.950.20">
    <property type="entry name" value="Transmembrane di-heme cytochromes, Chain C"/>
    <property type="match status" value="1"/>
</dbReference>
<evidence type="ECO:0000259" key="9">
    <source>
        <dbReference type="PROSITE" id="PS51379"/>
    </source>
</evidence>
<dbReference type="GO" id="GO:0046872">
    <property type="term" value="F:metal ion binding"/>
    <property type="evidence" value="ECO:0007669"/>
    <property type="project" value="UniProtKB-KW"/>
</dbReference>
<keyword evidence="6" id="KW-0411">Iron-sulfur</keyword>
<dbReference type="RefSeq" id="WP_006827086.1">
    <property type="nucleotide sequence ID" value="NZ_AOIL01000054.1"/>
</dbReference>
<keyword evidence="3" id="KW-0479">Metal-binding</keyword>
<dbReference type="InterPro" id="IPR017896">
    <property type="entry name" value="4Fe4S_Fe-S-bd"/>
</dbReference>
<protein>
    <recommendedName>
        <fullName evidence="9">4Fe-4S ferredoxin-type domain-containing protein</fullName>
    </recommendedName>
</protein>
<comment type="caution">
    <text evidence="10">The sequence shown here is derived from an EMBL/GenBank/DDBJ whole genome shotgun (WGS) entry which is preliminary data.</text>
</comment>
<dbReference type="OrthoDB" id="42878at2157"/>
<dbReference type="InterPro" id="IPR051460">
    <property type="entry name" value="HdrC_iron-sulfur_subunit"/>
</dbReference>
<feature type="transmembrane region" description="Helical" evidence="8">
    <location>
        <begin position="87"/>
        <end position="108"/>
    </location>
</feature>
<dbReference type="PANTHER" id="PTHR43255:SF1">
    <property type="entry name" value="IRON-SULFUR-BINDING OXIDOREDUCTASE FADF-RELATED"/>
    <property type="match status" value="1"/>
</dbReference>
<accession>L9ZLQ9</accession>
<dbReference type="Pfam" id="PF13187">
    <property type="entry name" value="Fer4_9"/>
    <property type="match status" value="1"/>
</dbReference>
<keyword evidence="8" id="KW-1133">Transmembrane helix</keyword>
<name>L9ZLQ9_9EURY</name>
<evidence type="ECO:0000256" key="2">
    <source>
        <dbReference type="ARBA" id="ARBA00022485"/>
    </source>
</evidence>
<gene>
    <name evidence="10" type="ORF">C484_17251</name>
</gene>
<dbReference type="AlphaFoldDB" id="L9ZLQ9"/>
<dbReference type="EMBL" id="AOIL01000054">
    <property type="protein sequence ID" value="ELY87460.1"/>
    <property type="molecule type" value="Genomic_DNA"/>
</dbReference>
<keyword evidence="8" id="KW-0472">Membrane</keyword>
<dbReference type="STRING" id="1230458.C484_17251"/>
<evidence type="ECO:0000313" key="11">
    <source>
        <dbReference type="Proteomes" id="UP000011648"/>
    </source>
</evidence>
<feature type="transmembrane region" description="Helical" evidence="8">
    <location>
        <begin position="171"/>
        <end position="193"/>
    </location>
</feature>
<evidence type="ECO:0000256" key="1">
    <source>
        <dbReference type="ARBA" id="ARBA00007097"/>
    </source>
</evidence>
<proteinExistence type="inferred from homology"/>
<keyword evidence="5" id="KW-0408">Iron</keyword>
<dbReference type="GO" id="GO:0051539">
    <property type="term" value="F:4 iron, 4 sulfur cluster binding"/>
    <property type="evidence" value="ECO:0007669"/>
    <property type="project" value="UniProtKB-KW"/>
</dbReference>
<evidence type="ECO:0000313" key="10">
    <source>
        <dbReference type="EMBL" id="ELY87460.1"/>
    </source>
</evidence>
<dbReference type="InterPro" id="IPR004017">
    <property type="entry name" value="Cys_rich_dom"/>
</dbReference>
<dbReference type="PATRIC" id="fig|1230458.4.peg.3499"/>
<keyword evidence="8" id="KW-0812">Transmembrane</keyword>
<keyword evidence="11" id="KW-1185">Reference proteome</keyword>
<keyword evidence="4" id="KW-0560">Oxidoreductase</keyword>
<dbReference type="InterPro" id="IPR017900">
    <property type="entry name" value="4Fe4S_Fe_S_CS"/>
</dbReference>
<feature type="compositionally biased region" description="Low complexity" evidence="7">
    <location>
        <begin position="363"/>
        <end position="385"/>
    </location>
</feature>
<evidence type="ECO:0000256" key="8">
    <source>
        <dbReference type="SAM" id="Phobius"/>
    </source>
</evidence>
<dbReference type="InterPro" id="IPR036197">
    <property type="entry name" value="NarG-like_sf"/>
</dbReference>
<dbReference type="PROSITE" id="PS00198">
    <property type="entry name" value="4FE4S_FER_1"/>
    <property type="match status" value="2"/>
</dbReference>
<dbReference type="GO" id="GO:0005886">
    <property type="term" value="C:plasma membrane"/>
    <property type="evidence" value="ECO:0007669"/>
    <property type="project" value="TreeGrafter"/>
</dbReference>
<dbReference type="GO" id="GO:0016491">
    <property type="term" value="F:oxidoreductase activity"/>
    <property type="evidence" value="ECO:0007669"/>
    <property type="project" value="UniProtKB-KW"/>
</dbReference>
<feature type="transmembrane region" description="Helical" evidence="8">
    <location>
        <begin position="128"/>
        <end position="150"/>
    </location>
</feature>
<dbReference type="SUPFAM" id="SSF46548">
    <property type="entry name" value="alpha-helical ferredoxin"/>
    <property type="match status" value="1"/>
</dbReference>
<dbReference type="SUPFAM" id="SSF103501">
    <property type="entry name" value="Respiratory nitrate reductase 1 gamma chain"/>
    <property type="match status" value="1"/>
</dbReference>
<keyword evidence="2" id="KW-0004">4Fe-4S</keyword>
<feature type="transmembrane region" description="Helical" evidence="8">
    <location>
        <begin position="245"/>
        <end position="264"/>
    </location>
</feature>
<dbReference type="Gene3D" id="1.10.1060.10">
    <property type="entry name" value="Alpha-helical ferredoxin"/>
    <property type="match status" value="1"/>
</dbReference>
<organism evidence="10 11">
    <name type="scientific">Natrialba taiwanensis DSM 12281</name>
    <dbReference type="NCBI Taxonomy" id="1230458"/>
    <lineage>
        <taxon>Archaea</taxon>
        <taxon>Methanobacteriati</taxon>
        <taxon>Methanobacteriota</taxon>
        <taxon>Stenosarchaea group</taxon>
        <taxon>Halobacteria</taxon>
        <taxon>Halobacteriales</taxon>
        <taxon>Natrialbaceae</taxon>
        <taxon>Natrialba</taxon>
    </lineage>
</organism>
<dbReference type="InterPro" id="IPR009051">
    <property type="entry name" value="Helical_ferredxn"/>
</dbReference>
<evidence type="ECO:0000256" key="3">
    <source>
        <dbReference type="ARBA" id="ARBA00022723"/>
    </source>
</evidence>
<dbReference type="PANTHER" id="PTHR43255">
    <property type="entry name" value="IRON-SULFUR-BINDING OXIDOREDUCTASE FADF-RELATED-RELATED"/>
    <property type="match status" value="1"/>
</dbReference>
<feature type="domain" description="4Fe-4S ferredoxin-type" evidence="9">
    <location>
        <begin position="383"/>
        <end position="415"/>
    </location>
</feature>